<feature type="domain" description="Glycosyl transferase family 51" evidence="17">
    <location>
        <begin position="79"/>
        <end position="256"/>
    </location>
</feature>
<dbReference type="InterPro" id="IPR050396">
    <property type="entry name" value="Glycosyltr_51/Transpeptidase"/>
</dbReference>
<gene>
    <name evidence="18" type="ORF">SAMN04488113_101155</name>
</gene>
<evidence type="ECO:0000256" key="15">
    <source>
        <dbReference type="SAM" id="Phobius"/>
    </source>
</evidence>
<keyword evidence="7" id="KW-0378">Hydrolase</keyword>
<dbReference type="Gene3D" id="1.10.3810.10">
    <property type="entry name" value="Biosynthetic peptidoglycan transglycosylase-like"/>
    <property type="match status" value="1"/>
</dbReference>
<keyword evidence="8" id="KW-0133">Cell shape</keyword>
<dbReference type="InterPro" id="IPR001264">
    <property type="entry name" value="Glyco_trans_51"/>
</dbReference>
<dbReference type="InterPro" id="IPR012338">
    <property type="entry name" value="Beta-lactam/transpept-like"/>
</dbReference>
<evidence type="ECO:0000256" key="6">
    <source>
        <dbReference type="ARBA" id="ARBA00022679"/>
    </source>
</evidence>
<evidence type="ECO:0000256" key="13">
    <source>
        <dbReference type="ARBA" id="ARBA00049902"/>
    </source>
</evidence>
<keyword evidence="6" id="KW-0808">Transferase</keyword>
<evidence type="ECO:0000313" key="19">
    <source>
        <dbReference type="Proteomes" id="UP000198564"/>
    </source>
</evidence>
<dbReference type="OrthoDB" id="9766909at2"/>
<proteinExistence type="inferred from homology"/>
<keyword evidence="9" id="KW-0573">Peptidoglycan synthesis</keyword>
<evidence type="ECO:0000259" key="16">
    <source>
        <dbReference type="Pfam" id="PF00905"/>
    </source>
</evidence>
<evidence type="ECO:0000256" key="4">
    <source>
        <dbReference type="ARBA" id="ARBA00022670"/>
    </source>
</evidence>
<feature type="region of interest" description="Disordered" evidence="14">
    <location>
        <begin position="781"/>
        <end position="884"/>
    </location>
</feature>
<dbReference type="GO" id="GO:0006508">
    <property type="term" value="P:proteolysis"/>
    <property type="evidence" value="ECO:0007669"/>
    <property type="project" value="UniProtKB-KW"/>
</dbReference>
<comment type="similarity">
    <text evidence="2">In the N-terminal section; belongs to the glycosyltransferase 51 family.</text>
</comment>
<dbReference type="GO" id="GO:0009002">
    <property type="term" value="F:serine-type D-Ala-D-Ala carboxypeptidase activity"/>
    <property type="evidence" value="ECO:0007669"/>
    <property type="project" value="UniProtKB-EC"/>
</dbReference>
<sequence length="884" mass="98036">MSEKNGVSRKDYKKTSKKNNSQEPKKWVKRVLLAFITLFLLVMVAGGALFTYYASSAPELTEEDLVGTFSTELVDKDGDIFYTLGGENREYAEANEYPDVMINAMTAIEDQRFNDHFGIDPLGIGRAAFGYVTNRGQIVGGGSTITQQLVKLSVFSREKADQTLERKAQEAWLAIQLEREKSKEQIITLYLNKIHMAGNVYGVATAAEEYYDKPVSELEIHEAALFAGMAKAPNRYSPYANPELAKERRDTVISVMLEEGHITDEEAEAAYDTPIDEGLVEQTTSDNNALVIDAYLIRVLEEVSEKTELNPYTAGLTIHTNIDLDAQQRVFDILNSDDYVDYIKDDVEAALSLVEADTGKIAALGGGRNTKDRLGLNRATHIKQTGSTIKPLSTYGPAIEHLKYSTYHQVVDEEYSYPDGTPLRNYDGKYRGQISMREALVDSRNIPTAKIFNDSLNMDQAEDFMTNLGIPIDPMSKEGELVPSNAINGEMSSLQLAASYAAFANGGNYTEPYAVSKVITQDGQEIDLTPESNKAMSDYTAYMVTDMLKDVADNYSNYVGLGNIPQAGKTGTTNFTSDQLSDFGFPSSAVPDSWYTGYTSNYSLSVWAGFDRKETGYLSFTDGSRLIPRHIYQELMQYVSEGKENSDWQKPASVKEVTVEAGTTPAKLPGPNTPGSKLTTELFVEGNTPTEKSLVYGKKLSAPTGLNVKYDENKDELVIKWDDYTLENKDKKVSYNLSVDGASYTVNDTKYKVSEPQEGDLLIELSVSAYNTTGPKSSVTVKVVKKNDEDEEDEEKEDENSEDKDSEDKKEEESKDSDDNKDNDKNKNDKPTEDENTEKDPPSDSDSETNKDDESPDGDKENQNNEDNKENSGDSNGSSEENNS</sequence>
<dbReference type="GO" id="GO:0030288">
    <property type="term" value="C:outer membrane-bounded periplasmic space"/>
    <property type="evidence" value="ECO:0007669"/>
    <property type="project" value="TreeGrafter"/>
</dbReference>
<reference evidence="19" key="1">
    <citation type="submission" date="2016-10" db="EMBL/GenBank/DDBJ databases">
        <authorList>
            <person name="Varghese N."/>
            <person name="Submissions S."/>
        </authorList>
    </citation>
    <scope>NUCLEOTIDE SEQUENCE [LARGE SCALE GENOMIC DNA]</scope>
    <source>
        <strain evidence="19">DSM 25751</strain>
    </source>
</reference>
<dbReference type="GO" id="GO:0008360">
    <property type="term" value="P:regulation of cell shape"/>
    <property type="evidence" value="ECO:0007669"/>
    <property type="project" value="UniProtKB-KW"/>
</dbReference>
<evidence type="ECO:0000256" key="12">
    <source>
        <dbReference type="ARBA" id="ARBA00034000"/>
    </source>
</evidence>
<feature type="region of interest" description="Disordered" evidence="14">
    <location>
        <begin position="1"/>
        <end position="21"/>
    </location>
</feature>
<dbReference type="InterPro" id="IPR001460">
    <property type="entry name" value="PCN-bd_Tpept"/>
</dbReference>
<dbReference type="RefSeq" id="WP_091631936.1">
    <property type="nucleotide sequence ID" value="NZ_FNYW01000001.1"/>
</dbReference>
<evidence type="ECO:0000256" key="3">
    <source>
        <dbReference type="ARBA" id="ARBA00022645"/>
    </source>
</evidence>
<comment type="catalytic activity">
    <reaction evidence="13">
        <text>[GlcNAc-(1-&gt;4)-Mur2Ac(oyl-L-Ala-gamma-D-Glu-L-Lys-D-Ala-D-Ala)](n)-di-trans,octa-cis-undecaprenyl diphosphate + beta-D-GlcNAc-(1-&gt;4)-Mur2Ac(oyl-L-Ala-gamma-D-Glu-L-Lys-D-Ala-D-Ala)-di-trans,octa-cis-undecaprenyl diphosphate = [GlcNAc-(1-&gt;4)-Mur2Ac(oyl-L-Ala-gamma-D-Glu-L-Lys-D-Ala-D-Ala)](n+1)-di-trans,octa-cis-undecaprenyl diphosphate + di-trans,octa-cis-undecaprenyl diphosphate + H(+)</text>
        <dbReference type="Rhea" id="RHEA:23708"/>
        <dbReference type="Rhea" id="RHEA-COMP:9602"/>
        <dbReference type="Rhea" id="RHEA-COMP:9603"/>
        <dbReference type="ChEBI" id="CHEBI:15378"/>
        <dbReference type="ChEBI" id="CHEBI:58405"/>
        <dbReference type="ChEBI" id="CHEBI:60033"/>
        <dbReference type="ChEBI" id="CHEBI:78435"/>
        <dbReference type="EC" id="2.4.99.28"/>
    </reaction>
</comment>
<accession>A0A1H6R1G7</accession>
<dbReference type="Gene3D" id="3.40.710.10">
    <property type="entry name" value="DD-peptidase/beta-lactamase superfamily"/>
    <property type="match status" value="1"/>
</dbReference>
<feature type="compositionally biased region" description="Low complexity" evidence="14">
    <location>
        <begin position="873"/>
        <end position="884"/>
    </location>
</feature>
<evidence type="ECO:0000256" key="1">
    <source>
        <dbReference type="ARBA" id="ARBA00007090"/>
    </source>
</evidence>
<organism evidence="18 19">
    <name type="scientific">Alkalibacterium gilvum</name>
    <dbReference type="NCBI Taxonomy" id="1130080"/>
    <lineage>
        <taxon>Bacteria</taxon>
        <taxon>Bacillati</taxon>
        <taxon>Bacillota</taxon>
        <taxon>Bacilli</taxon>
        <taxon>Lactobacillales</taxon>
        <taxon>Carnobacteriaceae</taxon>
        <taxon>Alkalibacterium</taxon>
    </lineage>
</organism>
<feature type="compositionally biased region" description="Acidic residues" evidence="14">
    <location>
        <begin position="789"/>
        <end position="805"/>
    </location>
</feature>
<evidence type="ECO:0000259" key="17">
    <source>
        <dbReference type="Pfam" id="PF00912"/>
    </source>
</evidence>
<dbReference type="SUPFAM" id="SSF56601">
    <property type="entry name" value="beta-lactamase/transpeptidase-like"/>
    <property type="match status" value="1"/>
</dbReference>
<comment type="similarity">
    <text evidence="1">In the C-terminal section; belongs to the transpeptidase family.</text>
</comment>
<feature type="transmembrane region" description="Helical" evidence="15">
    <location>
        <begin position="31"/>
        <end position="53"/>
    </location>
</feature>
<evidence type="ECO:0000313" key="18">
    <source>
        <dbReference type="EMBL" id="SEI49633.1"/>
    </source>
</evidence>
<dbReference type="AlphaFoldDB" id="A0A1H6R1G7"/>
<dbReference type="Proteomes" id="UP000198564">
    <property type="component" value="Unassembled WGS sequence"/>
</dbReference>
<dbReference type="GO" id="GO:0071555">
    <property type="term" value="P:cell wall organization"/>
    <property type="evidence" value="ECO:0007669"/>
    <property type="project" value="UniProtKB-KW"/>
</dbReference>
<dbReference type="GO" id="GO:0009252">
    <property type="term" value="P:peptidoglycan biosynthetic process"/>
    <property type="evidence" value="ECO:0007669"/>
    <property type="project" value="UniProtKB-KW"/>
</dbReference>
<feature type="compositionally biased region" description="Basic and acidic residues" evidence="14">
    <location>
        <begin position="806"/>
        <end position="872"/>
    </location>
</feature>
<dbReference type="GO" id="GO:0008658">
    <property type="term" value="F:penicillin binding"/>
    <property type="evidence" value="ECO:0007669"/>
    <property type="project" value="InterPro"/>
</dbReference>
<keyword evidence="4" id="KW-0645">Protease</keyword>
<evidence type="ECO:0000256" key="8">
    <source>
        <dbReference type="ARBA" id="ARBA00022960"/>
    </source>
</evidence>
<evidence type="ECO:0000256" key="11">
    <source>
        <dbReference type="ARBA" id="ARBA00023316"/>
    </source>
</evidence>
<evidence type="ECO:0000256" key="14">
    <source>
        <dbReference type="SAM" id="MobiDB-lite"/>
    </source>
</evidence>
<keyword evidence="19" id="KW-1185">Reference proteome</keyword>
<feature type="domain" description="Penicillin-binding protein transpeptidase" evidence="16">
    <location>
        <begin position="353"/>
        <end position="600"/>
    </location>
</feature>
<keyword evidence="10" id="KW-0511">Multifunctional enzyme</keyword>
<name>A0A1H6R1G7_9LACT</name>
<protein>
    <submittedName>
        <fullName evidence="18">Penicillin-binding protein 1A</fullName>
    </submittedName>
</protein>
<dbReference type="InterPro" id="IPR036950">
    <property type="entry name" value="PBP_transglycosylase"/>
</dbReference>
<keyword evidence="11" id="KW-0961">Cell wall biogenesis/degradation</keyword>
<dbReference type="Pfam" id="PF00905">
    <property type="entry name" value="Transpeptidase"/>
    <property type="match status" value="1"/>
</dbReference>
<keyword evidence="15" id="KW-0812">Transmembrane</keyword>
<keyword evidence="15" id="KW-0472">Membrane</keyword>
<evidence type="ECO:0000256" key="9">
    <source>
        <dbReference type="ARBA" id="ARBA00022984"/>
    </source>
</evidence>
<evidence type="ECO:0000256" key="2">
    <source>
        <dbReference type="ARBA" id="ARBA00007739"/>
    </source>
</evidence>
<feature type="compositionally biased region" description="Basic and acidic residues" evidence="14">
    <location>
        <begin position="1"/>
        <end position="14"/>
    </location>
</feature>
<dbReference type="InterPro" id="IPR023346">
    <property type="entry name" value="Lysozyme-like_dom_sf"/>
</dbReference>
<dbReference type="GO" id="GO:0008955">
    <property type="term" value="F:peptidoglycan glycosyltransferase activity"/>
    <property type="evidence" value="ECO:0007669"/>
    <property type="project" value="UniProtKB-EC"/>
</dbReference>
<comment type="catalytic activity">
    <reaction evidence="12">
        <text>Preferential cleavage: (Ac)2-L-Lys-D-Ala-|-D-Ala. Also transpeptidation of peptidyl-alanyl moieties that are N-acyl substituents of D-alanine.</text>
        <dbReference type="EC" id="3.4.16.4"/>
    </reaction>
</comment>
<evidence type="ECO:0000256" key="5">
    <source>
        <dbReference type="ARBA" id="ARBA00022676"/>
    </source>
</evidence>
<keyword evidence="15" id="KW-1133">Transmembrane helix</keyword>
<dbReference type="PANTHER" id="PTHR32282:SF29">
    <property type="entry name" value="PENICILLIN-BINDING PROTEIN 1A"/>
    <property type="match status" value="1"/>
</dbReference>
<dbReference type="Pfam" id="PF00912">
    <property type="entry name" value="Transgly"/>
    <property type="match status" value="1"/>
</dbReference>
<evidence type="ECO:0000256" key="10">
    <source>
        <dbReference type="ARBA" id="ARBA00023268"/>
    </source>
</evidence>
<keyword evidence="5" id="KW-0328">Glycosyltransferase</keyword>
<dbReference type="PANTHER" id="PTHR32282">
    <property type="entry name" value="BINDING PROTEIN TRANSPEPTIDASE, PUTATIVE-RELATED"/>
    <property type="match status" value="1"/>
</dbReference>
<evidence type="ECO:0000256" key="7">
    <source>
        <dbReference type="ARBA" id="ARBA00022801"/>
    </source>
</evidence>
<dbReference type="FunFam" id="1.10.3810.10:FF:000001">
    <property type="entry name" value="Penicillin-binding protein 1A"/>
    <property type="match status" value="1"/>
</dbReference>
<keyword evidence="3" id="KW-0121">Carboxypeptidase</keyword>
<dbReference type="SUPFAM" id="SSF53955">
    <property type="entry name" value="Lysozyme-like"/>
    <property type="match status" value="1"/>
</dbReference>
<dbReference type="STRING" id="1130080.SAMN04488113_101155"/>
<dbReference type="EMBL" id="FNYW01000001">
    <property type="protein sequence ID" value="SEI49633.1"/>
    <property type="molecule type" value="Genomic_DNA"/>
</dbReference>